<keyword evidence="1" id="KW-0812">Transmembrane</keyword>
<dbReference type="AlphaFoldDB" id="A0A9D1ZIG9"/>
<organism evidence="3 4">
    <name type="scientific">Candidatus Bacteroides pullicola</name>
    <dbReference type="NCBI Taxonomy" id="2838475"/>
    <lineage>
        <taxon>Bacteria</taxon>
        <taxon>Pseudomonadati</taxon>
        <taxon>Bacteroidota</taxon>
        <taxon>Bacteroidia</taxon>
        <taxon>Bacteroidales</taxon>
        <taxon>Bacteroidaceae</taxon>
        <taxon>Bacteroides</taxon>
    </lineage>
</organism>
<reference evidence="3" key="1">
    <citation type="journal article" date="2021" name="PeerJ">
        <title>Extensive microbial diversity within the chicken gut microbiome revealed by metagenomics and culture.</title>
        <authorList>
            <person name="Gilroy R."/>
            <person name="Ravi A."/>
            <person name="Getino M."/>
            <person name="Pursley I."/>
            <person name="Horton D.L."/>
            <person name="Alikhan N.F."/>
            <person name="Baker D."/>
            <person name="Gharbi K."/>
            <person name="Hall N."/>
            <person name="Watson M."/>
            <person name="Adriaenssens E.M."/>
            <person name="Foster-Nyarko E."/>
            <person name="Jarju S."/>
            <person name="Secka A."/>
            <person name="Antonio M."/>
            <person name="Oren A."/>
            <person name="Chaudhuri R.R."/>
            <person name="La Ragione R."/>
            <person name="Hildebrand F."/>
            <person name="Pallen M.J."/>
        </authorList>
    </citation>
    <scope>NUCLEOTIDE SEQUENCE</scope>
    <source>
        <strain evidence="3">Gambia2-208</strain>
    </source>
</reference>
<dbReference type="InterPro" id="IPR021354">
    <property type="entry name" value="DUF2975"/>
</dbReference>
<evidence type="ECO:0000313" key="4">
    <source>
        <dbReference type="Proteomes" id="UP000886851"/>
    </source>
</evidence>
<sequence length="201" mass="22279">MKKIKLLALLVIVAFVAQDLLDMTRGFTDGMQAAGDSTEYNAHFDLAVQPTPALVPDTLQGVTNGVKAPYWATRIEGYGRIQKSVPQIALSVVVFPLALFVLYGIYCLIRLVISVLRGSVFTRKNVLRMRLFVYSALLLGVLSELLSYASYLNVAAHVDIPGYEVVYSGLKYAWLPYLLLALFTEIFAIGVKLKEEQDLTI</sequence>
<proteinExistence type="predicted"/>
<gene>
    <name evidence="3" type="ORF">H9824_08900</name>
</gene>
<evidence type="ECO:0000313" key="3">
    <source>
        <dbReference type="EMBL" id="HIY88805.1"/>
    </source>
</evidence>
<dbReference type="Proteomes" id="UP000886851">
    <property type="component" value="Unassembled WGS sequence"/>
</dbReference>
<comment type="caution">
    <text evidence="3">The sequence shown here is derived from an EMBL/GenBank/DDBJ whole genome shotgun (WGS) entry which is preliminary data.</text>
</comment>
<name>A0A9D1ZIG9_9BACE</name>
<dbReference type="EMBL" id="DXCV01000061">
    <property type="protein sequence ID" value="HIY88805.1"/>
    <property type="molecule type" value="Genomic_DNA"/>
</dbReference>
<feature type="transmembrane region" description="Helical" evidence="1">
    <location>
        <begin position="172"/>
        <end position="191"/>
    </location>
</feature>
<dbReference type="Pfam" id="PF11188">
    <property type="entry name" value="DUF2975"/>
    <property type="match status" value="1"/>
</dbReference>
<accession>A0A9D1ZIG9</accession>
<feature type="transmembrane region" description="Helical" evidence="1">
    <location>
        <begin position="131"/>
        <end position="152"/>
    </location>
</feature>
<evidence type="ECO:0000256" key="1">
    <source>
        <dbReference type="SAM" id="Phobius"/>
    </source>
</evidence>
<keyword evidence="1" id="KW-1133">Transmembrane helix</keyword>
<protein>
    <submittedName>
        <fullName evidence="3">DUF2975 domain-containing protein</fullName>
    </submittedName>
</protein>
<feature type="signal peptide" evidence="2">
    <location>
        <begin position="1"/>
        <end position="17"/>
    </location>
</feature>
<feature type="chain" id="PRO_5039292081" evidence="2">
    <location>
        <begin position="18"/>
        <end position="201"/>
    </location>
</feature>
<evidence type="ECO:0000256" key="2">
    <source>
        <dbReference type="SAM" id="SignalP"/>
    </source>
</evidence>
<keyword evidence="2" id="KW-0732">Signal</keyword>
<reference evidence="3" key="2">
    <citation type="submission" date="2021-04" db="EMBL/GenBank/DDBJ databases">
        <authorList>
            <person name="Gilroy R."/>
        </authorList>
    </citation>
    <scope>NUCLEOTIDE SEQUENCE</scope>
    <source>
        <strain evidence="3">Gambia2-208</strain>
    </source>
</reference>
<feature type="transmembrane region" description="Helical" evidence="1">
    <location>
        <begin position="88"/>
        <end position="111"/>
    </location>
</feature>
<keyword evidence="1" id="KW-0472">Membrane</keyword>